<proteinExistence type="predicted"/>
<reference evidence="1" key="1">
    <citation type="submission" date="2022-08" db="EMBL/GenBank/DDBJ databases">
        <title>Genome Sequence of Lecanicillium fungicola.</title>
        <authorList>
            <person name="Buettner E."/>
        </authorList>
    </citation>
    <scope>NUCLEOTIDE SEQUENCE</scope>
    <source>
        <strain evidence="1">Babe33</strain>
    </source>
</reference>
<dbReference type="EMBL" id="JANJQO010001390">
    <property type="protein sequence ID" value="KAJ2971181.1"/>
    <property type="molecule type" value="Genomic_DNA"/>
</dbReference>
<organism evidence="1 2">
    <name type="scientific">Zarea fungicola</name>
    <dbReference type="NCBI Taxonomy" id="93591"/>
    <lineage>
        <taxon>Eukaryota</taxon>
        <taxon>Fungi</taxon>
        <taxon>Dikarya</taxon>
        <taxon>Ascomycota</taxon>
        <taxon>Pezizomycotina</taxon>
        <taxon>Sordariomycetes</taxon>
        <taxon>Hypocreomycetidae</taxon>
        <taxon>Hypocreales</taxon>
        <taxon>Cordycipitaceae</taxon>
        <taxon>Zarea</taxon>
    </lineage>
</organism>
<keyword evidence="2" id="KW-1185">Reference proteome</keyword>
<protein>
    <submittedName>
        <fullName evidence="1">Uncharacterized protein</fullName>
    </submittedName>
</protein>
<accession>A0ACC1MXT2</accession>
<gene>
    <name evidence="1" type="ORF">NQ176_g7822</name>
</gene>
<name>A0ACC1MXT2_9HYPO</name>
<comment type="caution">
    <text evidence="1">The sequence shown here is derived from an EMBL/GenBank/DDBJ whole genome shotgun (WGS) entry which is preliminary data.</text>
</comment>
<dbReference type="Proteomes" id="UP001143910">
    <property type="component" value="Unassembled WGS sequence"/>
</dbReference>
<evidence type="ECO:0000313" key="1">
    <source>
        <dbReference type="EMBL" id="KAJ2971181.1"/>
    </source>
</evidence>
<evidence type="ECO:0000313" key="2">
    <source>
        <dbReference type="Proteomes" id="UP001143910"/>
    </source>
</evidence>
<sequence>MAALIKAPLIAFAKKVMYSVLRKFTHGELRFIYKNQDSKEKPKNINFGCGTPSASIYIHDEWVWVRVFFSGSLGLAEAYMLGEVECSDLYTIFKICLSNQRQNADADKSRNILAALAPLFATSNTIAKSKQNISDHYDLSNNIFAAFLSPDMSYSCPLWLPAQDPGVSDDSVQMAQRRKYSYHIKAARIQPSDNILEIGTGWGSFAIQAVQETGCTVTTITLSKEQVAWAEKAVRAAGLEAKIRIICCDYREVEQLGVKYDKIVSIEMMEHLGLDNLKTYFSTINKLLVEDGGIATFQCTMVAESFVKNSRENSFVGKYIFPGGAIPSLTEVTTAVNKGSKQSLIIDRVESLGGYGQVLHKWSLAFERNFESNIKPELVALFPDITETGIHVFRRKWLVSYLFALEKY</sequence>